<protein>
    <submittedName>
        <fullName evidence="1">Uncharacterized protein</fullName>
    </submittedName>
</protein>
<keyword evidence="2" id="KW-1185">Reference proteome</keyword>
<dbReference type="AlphaFoldDB" id="A0A2U1Q9Z3"/>
<dbReference type="Proteomes" id="UP000245207">
    <property type="component" value="Unassembled WGS sequence"/>
</dbReference>
<evidence type="ECO:0000313" key="2">
    <source>
        <dbReference type="Proteomes" id="UP000245207"/>
    </source>
</evidence>
<accession>A0A2U1Q9Z3</accession>
<comment type="caution">
    <text evidence="1">The sequence shown here is derived from an EMBL/GenBank/DDBJ whole genome shotgun (WGS) entry which is preliminary data.</text>
</comment>
<sequence>MRRERSKRARERKERECFIIQYLPVFSQSWNAPRDVPYRSASLFHRRGGTERTLPDEDLPNCLPCLPGMRGQTERQTAGKELVTTDRPDEIAALTLAAVIANIGSLTPSNLIVRPFRALLLTSTLPAYSKSQKHPVAYYRIGRTSRPVKGKSEISFPVGFSCA</sequence>
<evidence type="ECO:0000313" key="1">
    <source>
        <dbReference type="EMBL" id="PWA94826.1"/>
    </source>
</evidence>
<reference evidence="1 2" key="1">
    <citation type="journal article" date="2018" name="Mol. Plant">
        <title>The genome of Artemisia annua provides insight into the evolution of Asteraceae family and artemisinin biosynthesis.</title>
        <authorList>
            <person name="Shen Q."/>
            <person name="Zhang L."/>
            <person name="Liao Z."/>
            <person name="Wang S."/>
            <person name="Yan T."/>
            <person name="Shi P."/>
            <person name="Liu M."/>
            <person name="Fu X."/>
            <person name="Pan Q."/>
            <person name="Wang Y."/>
            <person name="Lv Z."/>
            <person name="Lu X."/>
            <person name="Zhang F."/>
            <person name="Jiang W."/>
            <person name="Ma Y."/>
            <person name="Chen M."/>
            <person name="Hao X."/>
            <person name="Li L."/>
            <person name="Tang Y."/>
            <person name="Lv G."/>
            <person name="Zhou Y."/>
            <person name="Sun X."/>
            <person name="Brodelius P.E."/>
            <person name="Rose J.K.C."/>
            <person name="Tang K."/>
        </authorList>
    </citation>
    <scope>NUCLEOTIDE SEQUENCE [LARGE SCALE GENOMIC DNA]</scope>
    <source>
        <strain evidence="2">cv. Huhao1</strain>
        <tissue evidence="1">Leaf</tissue>
    </source>
</reference>
<keyword evidence="1" id="KW-0496">Mitochondrion</keyword>
<name>A0A2U1Q9Z3_ARTAN</name>
<geneLocation type="mitochondrion" evidence="1"/>
<organism evidence="1 2">
    <name type="scientific">Artemisia annua</name>
    <name type="common">Sweet wormwood</name>
    <dbReference type="NCBI Taxonomy" id="35608"/>
    <lineage>
        <taxon>Eukaryota</taxon>
        <taxon>Viridiplantae</taxon>
        <taxon>Streptophyta</taxon>
        <taxon>Embryophyta</taxon>
        <taxon>Tracheophyta</taxon>
        <taxon>Spermatophyta</taxon>
        <taxon>Magnoliopsida</taxon>
        <taxon>eudicotyledons</taxon>
        <taxon>Gunneridae</taxon>
        <taxon>Pentapetalae</taxon>
        <taxon>asterids</taxon>
        <taxon>campanulids</taxon>
        <taxon>Asterales</taxon>
        <taxon>Asteraceae</taxon>
        <taxon>Asteroideae</taxon>
        <taxon>Anthemideae</taxon>
        <taxon>Artemisiinae</taxon>
        <taxon>Artemisia</taxon>
    </lineage>
</organism>
<dbReference type="EMBL" id="PKPP01000283">
    <property type="protein sequence ID" value="PWA94826.1"/>
    <property type="molecule type" value="Genomic_DNA"/>
</dbReference>
<proteinExistence type="predicted"/>
<gene>
    <name evidence="1" type="ORF">CTI12_AA016490</name>
</gene>